<sequence length="706" mass="74592">MIAGSPRISLKASVLALLVALAMGGAWMGFYKGGSARDRGAPSSLDTKAIQRELADEDLGLKSLLDRFLHGKDDRALDDLLPRGITEISGSGGHGLGRQVRSHGLWFPVFDLSQISDEGAAESGLVQLNRVPLMIVTPHPTPVRAKEWLSHRFAAVGGLPPYAWTVQMEAETPGFSLDAQTGEFSGMAEKPLNVPMNVYVTDAEGTQVSAATMLVIASEEPLSIVTQELPLAVPGQPYQAALSAAGGAQPYTWGLTAAPAGWACDAQTGIITGRFDQPGEHDVGVTLSDSITQVQRTFKVVAGGGLDIVNPSLLPPAAPGVQYTGQFEAEGGTAPYRWSVLAGQIPSGWSLTEGGVLAGLAPVVEARFEFQIQVEDSLGLIFQKTFRIPVSQGLLVIPSRDKAGLAWQYDAMSAALGTAVAGVSLKRNGVEIYRGQGTNVVDRQLITGMGYTYELTAVTPDGRWLPYAAAVTKILPMTRQRGQEGVSGDPFADRVEQFSPLSAGGFGSGSLPNNVTGPPEGASTFSPAYLPNQLLSLHASSAGGGSIILEFTDNIIESSAGMDFTVFENVFFKNKDPNQRFMEPATVEVALFEGQWQRFPFRVNVAADGTADVTLPSYYAQGFAGVNATTGDDPSNPTRSGGDSFDVSALGRPDLQWFRFIRLTATGDAAMRDAGGKVVRHTAENNSLNGNGSSGFDLDAVSAVNY</sequence>
<evidence type="ECO:0000313" key="1">
    <source>
        <dbReference type="EMBL" id="MBB5039994.1"/>
    </source>
</evidence>
<protein>
    <submittedName>
        <fullName evidence="1">Uncharacterized protein</fullName>
    </submittedName>
</protein>
<evidence type="ECO:0000313" key="2">
    <source>
        <dbReference type="Proteomes" id="UP000534294"/>
    </source>
</evidence>
<comment type="caution">
    <text evidence="1">The sequence shown here is derived from an EMBL/GenBank/DDBJ whole genome shotgun (WGS) entry which is preliminary data.</text>
</comment>
<accession>A0A7W8DRK7</accession>
<name>A0A7W8DRK7_9BACT</name>
<dbReference type="AlphaFoldDB" id="A0A7W8DRK7"/>
<organism evidence="1 2">
    <name type="scientific">Prosthecobacter dejongeii</name>
    <dbReference type="NCBI Taxonomy" id="48465"/>
    <lineage>
        <taxon>Bacteria</taxon>
        <taxon>Pseudomonadati</taxon>
        <taxon>Verrucomicrobiota</taxon>
        <taxon>Verrucomicrobiia</taxon>
        <taxon>Verrucomicrobiales</taxon>
        <taxon>Verrucomicrobiaceae</taxon>
        <taxon>Prosthecobacter</taxon>
    </lineage>
</organism>
<reference evidence="1 2" key="1">
    <citation type="submission" date="2020-08" db="EMBL/GenBank/DDBJ databases">
        <title>Genomic Encyclopedia of Type Strains, Phase IV (KMG-IV): sequencing the most valuable type-strain genomes for metagenomic binning, comparative biology and taxonomic classification.</title>
        <authorList>
            <person name="Goeker M."/>
        </authorList>
    </citation>
    <scope>NUCLEOTIDE SEQUENCE [LARGE SCALE GENOMIC DNA]</scope>
    <source>
        <strain evidence="1 2">DSM 12251</strain>
    </source>
</reference>
<dbReference type="EMBL" id="JACHIF010000011">
    <property type="protein sequence ID" value="MBB5039994.1"/>
    <property type="molecule type" value="Genomic_DNA"/>
</dbReference>
<dbReference type="Pfam" id="PF05345">
    <property type="entry name" value="He_PIG"/>
    <property type="match status" value="1"/>
</dbReference>
<dbReference type="Proteomes" id="UP000534294">
    <property type="component" value="Unassembled WGS sequence"/>
</dbReference>
<dbReference type="Gene3D" id="2.60.40.10">
    <property type="entry name" value="Immunoglobulins"/>
    <property type="match status" value="3"/>
</dbReference>
<gene>
    <name evidence="1" type="ORF">HNQ64_004273</name>
</gene>
<proteinExistence type="predicted"/>
<keyword evidence="2" id="KW-1185">Reference proteome</keyword>
<dbReference type="InterPro" id="IPR013783">
    <property type="entry name" value="Ig-like_fold"/>
</dbReference>
<dbReference type="RefSeq" id="WP_221305520.1">
    <property type="nucleotide sequence ID" value="NZ_JACHIF010000011.1"/>
</dbReference>